<keyword evidence="7" id="KW-1185">Reference proteome</keyword>
<dbReference type="InterPro" id="IPR040079">
    <property type="entry name" value="Glutathione_S-Trfase"/>
</dbReference>
<dbReference type="CDD" id="cd03058">
    <property type="entry name" value="GST_N_Tau"/>
    <property type="match status" value="1"/>
</dbReference>
<evidence type="ECO:0000313" key="6">
    <source>
        <dbReference type="EMBL" id="MCD7467633.1"/>
    </source>
</evidence>
<evidence type="ECO:0000256" key="2">
    <source>
        <dbReference type="ARBA" id="ARBA00047960"/>
    </source>
</evidence>
<evidence type="ECO:0000313" key="7">
    <source>
        <dbReference type="Proteomes" id="UP000823775"/>
    </source>
</evidence>
<dbReference type="Gene3D" id="3.40.30.10">
    <property type="entry name" value="Glutaredoxin"/>
    <property type="match status" value="1"/>
</dbReference>
<reference evidence="6 7" key="1">
    <citation type="journal article" date="2021" name="BMC Genomics">
        <title>Datura genome reveals duplications of psychoactive alkaloid biosynthetic genes and high mutation rate following tissue culture.</title>
        <authorList>
            <person name="Rajewski A."/>
            <person name="Carter-House D."/>
            <person name="Stajich J."/>
            <person name="Litt A."/>
        </authorList>
    </citation>
    <scope>NUCLEOTIDE SEQUENCE [LARGE SCALE GENOMIC DNA]</scope>
    <source>
        <strain evidence="6">AR-01</strain>
    </source>
</reference>
<dbReference type="PROSITE" id="PS50405">
    <property type="entry name" value="GST_CTER"/>
    <property type="match status" value="1"/>
</dbReference>
<dbReference type="PANTHER" id="PTHR11260:SF764">
    <property type="entry name" value="GLUTATHIONE TRANSFERASE"/>
    <property type="match status" value="1"/>
</dbReference>
<evidence type="ECO:0000259" key="4">
    <source>
        <dbReference type="PROSITE" id="PS50404"/>
    </source>
</evidence>
<accession>A0ABS8T919</accession>
<dbReference type="SFLD" id="SFLDG00358">
    <property type="entry name" value="Main_(cytGST)"/>
    <property type="match status" value="1"/>
</dbReference>
<dbReference type="CDD" id="cd03185">
    <property type="entry name" value="GST_C_Tau"/>
    <property type="match status" value="1"/>
</dbReference>
<feature type="domain" description="GST C-terminal" evidence="5">
    <location>
        <begin position="90"/>
        <end position="209"/>
    </location>
</feature>
<dbReference type="Proteomes" id="UP000823775">
    <property type="component" value="Unassembled WGS sequence"/>
</dbReference>
<dbReference type="EMBL" id="JACEIK010001252">
    <property type="protein sequence ID" value="MCD7467633.1"/>
    <property type="molecule type" value="Genomic_DNA"/>
</dbReference>
<dbReference type="SUPFAM" id="SSF52833">
    <property type="entry name" value="Thioredoxin-like"/>
    <property type="match status" value="1"/>
</dbReference>
<comment type="caution">
    <text evidence="6">The sequence shown here is derived from an EMBL/GenBank/DDBJ whole genome shotgun (WGS) entry which is preliminary data.</text>
</comment>
<dbReference type="EC" id="2.5.1.18" evidence="3"/>
<dbReference type="PROSITE" id="PS50404">
    <property type="entry name" value="GST_NTER"/>
    <property type="match status" value="1"/>
</dbReference>
<dbReference type="InterPro" id="IPR010987">
    <property type="entry name" value="Glutathione-S-Trfase_C-like"/>
</dbReference>
<dbReference type="Pfam" id="PF02798">
    <property type="entry name" value="GST_N"/>
    <property type="match status" value="1"/>
</dbReference>
<dbReference type="SFLD" id="SFLDG01152">
    <property type="entry name" value="Main.3:_Omega-_and_Tau-like"/>
    <property type="match status" value="1"/>
</dbReference>
<keyword evidence="1 3" id="KW-0808">Transferase</keyword>
<comment type="catalytic activity">
    <reaction evidence="2 3">
        <text>RX + glutathione = an S-substituted glutathione + a halide anion + H(+)</text>
        <dbReference type="Rhea" id="RHEA:16437"/>
        <dbReference type="ChEBI" id="CHEBI:15378"/>
        <dbReference type="ChEBI" id="CHEBI:16042"/>
        <dbReference type="ChEBI" id="CHEBI:17792"/>
        <dbReference type="ChEBI" id="CHEBI:57925"/>
        <dbReference type="ChEBI" id="CHEBI:90779"/>
        <dbReference type="EC" id="2.5.1.18"/>
    </reaction>
</comment>
<feature type="domain" description="GST N-terminal" evidence="4">
    <location>
        <begin position="4"/>
        <end position="83"/>
    </location>
</feature>
<organism evidence="6 7">
    <name type="scientific">Datura stramonium</name>
    <name type="common">Jimsonweed</name>
    <name type="synonym">Common thornapple</name>
    <dbReference type="NCBI Taxonomy" id="4076"/>
    <lineage>
        <taxon>Eukaryota</taxon>
        <taxon>Viridiplantae</taxon>
        <taxon>Streptophyta</taxon>
        <taxon>Embryophyta</taxon>
        <taxon>Tracheophyta</taxon>
        <taxon>Spermatophyta</taxon>
        <taxon>Magnoliopsida</taxon>
        <taxon>eudicotyledons</taxon>
        <taxon>Gunneridae</taxon>
        <taxon>Pentapetalae</taxon>
        <taxon>asterids</taxon>
        <taxon>lamiids</taxon>
        <taxon>Solanales</taxon>
        <taxon>Solanaceae</taxon>
        <taxon>Solanoideae</taxon>
        <taxon>Datureae</taxon>
        <taxon>Datura</taxon>
    </lineage>
</organism>
<comment type="similarity">
    <text evidence="3">Belongs to the GST superfamily.</text>
</comment>
<dbReference type="InterPro" id="IPR045074">
    <property type="entry name" value="GST_C_Tau"/>
</dbReference>
<dbReference type="InterPro" id="IPR036282">
    <property type="entry name" value="Glutathione-S-Trfase_C_sf"/>
</dbReference>
<proteinExistence type="inferred from homology"/>
<dbReference type="SUPFAM" id="SSF47616">
    <property type="entry name" value="GST C-terminal domain-like"/>
    <property type="match status" value="1"/>
</dbReference>
<comment type="function">
    <text evidence="3">Is involved in the conjugation of reduced glutathione to a wide number of exogenous and endogenous hydrophobic electrophiles.</text>
</comment>
<dbReference type="InterPro" id="IPR004045">
    <property type="entry name" value="Glutathione_S-Trfase_N"/>
</dbReference>
<comment type="subcellular location">
    <subcellularLocation>
        <location evidence="3">Cytoplasm</location>
        <location evidence="3">Cytosol</location>
    </subcellularLocation>
</comment>
<evidence type="ECO:0000256" key="3">
    <source>
        <dbReference type="RuleBase" id="RU369102"/>
    </source>
</evidence>
<keyword evidence="3" id="KW-0963">Cytoplasm</keyword>
<dbReference type="SFLD" id="SFLDS00019">
    <property type="entry name" value="Glutathione_Transferase_(cytos"/>
    <property type="match status" value="1"/>
</dbReference>
<protein>
    <recommendedName>
        <fullName evidence="3">Glutathione S-transferase</fullName>
        <ecNumber evidence="3">2.5.1.18</ecNumber>
    </recommendedName>
</protein>
<sequence>MAHEEVTLLDFWPSMYGMRVRVALAEKGVKFEYKEENLAGKSPILLEMNPIYKKIPVLIHNGKPICESLNIVQYIDEVWKDKSPFLPCDDPYEKYQAMFWGDYVEKVFDSGRKLWMEKGGEPQTRRKNYIDSLRMLEGILGDKLYFGGEKIGYLDISLIGICSWFYTYEKFGEFSTKNEASKIIAWVERCMKRESVSKYVAEPLKVYDFALQIRKHCGIE</sequence>
<dbReference type="InterPro" id="IPR045073">
    <property type="entry name" value="Omega/Tau-like"/>
</dbReference>
<evidence type="ECO:0000256" key="1">
    <source>
        <dbReference type="ARBA" id="ARBA00022679"/>
    </source>
</evidence>
<dbReference type="InterPro" id="IPR036249">
    <property type="entry name" value="Thioredoxin-like_sf"/>
</dbReference>
<name>A0ABS8T919_DATST</name>
<dbReference type="Gene3D" id="1.20.1050.10">
    <property type="match status" value="1"/>
</dbReference>
<dbReference type="PANTHER" id="PTHR11260">
    <property type="entry name" value="GLUTATHIONE S-TRANSFERASE, GST, SUPERFAMILY, GST DOMAIN CONTAINING"/>
    <property type="match status" value="1"/>
</dbReference>
<evidence type="ECO:0000259" key="5">
    <source>
        <dbReference type="PROSITE" id="PS50405"/>
    </source>
</evidence>
<dbReference type="Pfam" id="PF13410">
    <property type="entry name" value="GST_C_2"/>
    <property type="match status" value="1"/>
</dbReference>
<gene>
    <name evidence="6" type="ORF">HAX54_005176</name>
</gene>